<dbReference type="InterPro" id="IPR000120">
    <property type="entry name" value="Amidase"/>
</dbReference>
<dbReference type="Proteomes" id="UP000193228">
    <property type="component" value="Unassembled WGS sequence"/>
</dbReference>
<feature type="domain" description="Amidase" evidence="1">
    <location>
        <begin position="17"/>
        <end position="370"/>
    </location>
</feature>
<dbReference type="STRING" id="1515439.SAMN06265784_10895"/>
<proteinExistence type="predicted"/>
<dbReference type="PANTHER" id="PTHR11895:SF67">
    <property type="entry name" value="AMIDASE DOMAIN-CONTAINING PROTEIN"/>
    <property type="match status" value="1"/>
</dbReference>
<evidence type="ECO:0000259" key="1">
    <source>
        <dbReference type="Pfam" id="PF01425"/>
    </source>
</evidence>
<dbReference type="RefSeq" id="WP_085487253.1">
    <property type="nucleotide sequence ID" value="NZ_FXAT01000008.1"/>
</dbReference>
<accession>A0A1X7LQR8</accession>
<dbReference type="Gene3D" id="3.90.1300.10">
    <property type="entry name" value="Amidase signature (AS) domain"/>
    <property type="match status" value="1"/>
</dbReference>
<reference evidence="3" key="1">
    <citation type="submission" date="2017-04" db="EMBL/GenBank/DDBJ databases">
        <authorList>
            <person name="Varghese N."/>
            <person name="Submissions S."/>
        </authorList>
    </citation>
    <scope>NUCLEOTIDE SEQUENCE [LARGE SCALE GENOMIC DNA]</scope>
    <source>
        <strain evidence="3">LMG 29540</strain>
    </source>
</reference>
<dbReference type="InterPro" id="IPR023631">
    <property type="entry name" value="Amidase_dom"/>
</dbReference>
<dbReference type="EMBL" id="FXAT01000008">
    <property type="protein sequence ID" value="SMG56231.1"/>
    <property type="molecule type" value="Genomic_DNA"/>
</dbReference>
<evidence type="ECO:0000313" key="2">
    <source>
        <dbReference type="EMBL" id="SMG56231.1"/>
    </source>
</evidence>
<evidence type="ECO:0000313" key="3">
    <source>
        <dbReference type="Proteomes" id="UP000193228"/>
    </source>
</evidence>
<dbReference type="InterPro" id="IPR036928">
    <property type="entry name" value="AS_sf"/>
</dbReference>
<dbReference type="SUPFAM" id="SSF75304">
    <property type="entry name" value="Amidase signature (AS) enzymes"/>
    <property type="match status" value="1"/>
</dbReference>
<protein>
    <submittedName>
        <fullName evidence="2">Amidase</fullName>
    </submittedName>
</protein>
<dbReference type="OrthoDB" id="9811471at2"/>
<keyword evidence="3" id="KW-1185">Reference proteome</keyword>
<gene>
    <name evidence="2" type="ORF">SAMN06265784_10895</name>
</gene>
<sequence>MNEFITRFVLGEPGRTIAIKDSIDIAGFPTTAASHAFANAPPAGKHAEIVARLLSAGWQIVGKANMHELAYGMTGINDYTGTPTNPQAAERVPGGSSSGSAALVGAGLADAALGTDTGGSIRAPAACCGVIGLKPTFGRVSRAGVWPTQSTLDCVGPLADRMSVLVEVMSAIAPDFDIAGSHSGNETGKHRPYRIGRLKGLAEPAIEAAITEAVSRAGIQCVDVELPMMRDAFDAGLTIIDHEMFTSCRHLLGRGVLGTNIETRLVRGGEITGEALERAESVRERFTSQVDMLLAPDDGLDVLVLPTMPTFPPTISAVRAGAPAIGITSLIRPFNLSGHPALSLPIPVDDWPLRAGLQIVGRRYDDETVCAVAMLLERAADSCHARLS</sequence>
<dbReference type="InterPro" id="IPR020556">
    <property type="entry name" value="Amidase_CS"/>
</dbReference>
<dbReference type="Pfam" id="PF01425">
    <property type="entry name" value="Amidase"/>
    <property type="match status" value="1"/>
</dbReference>
<name>A0A1X7LQR8_9BURK</name>
<dbReference type="PROSITE" id="PS00571">
    <property type="entry name" value="AMIDASES"/>
    <property type="match status" value="1"/>
</dbReference>
<dbReference type="AlphaFoldDB" id="A0A1X7LQR8"/>
<dbReference type="GO" id="GO:0003824">
    <property type="term" value="F:catalytic activity"/>
    <property type="evidence" value="ECO:0007669"/>
    <property type="project" value="InterPro"/>
</dbReference>
<dbReference type="PANTHER" id="PTHR11895">
    <property type="entry name" value="TRANSAMIDASE"/>
    <property type="match status" value="1"/>
</dbReference>
<organism evidence="2 3">
    <name type="scientific">Paraburkholderia susongensis</name>
    <dbReference type="NCBI Taxonomy" id="1515439"/>
    <lineage>
        <taxon>Bacteria</taxon>
        <taxon>Pseudomonadati</taxon>
        <taxon>Pseudomonadota</taxon>
        <taxon>Betaproteobacteria</taxon>
        <taxon>Burkholderiales</taxon>
        <taxon>Burkholderiaceae</taxon>
        <taxon>Paraburkholderia</taxon>
    </lineage>
</organism>